<feature type="transmembrane region" description="Helical" evidence="1">
    <location>
        <begin position="7"/>
        <end position="24"/>
    </location>
</feature>
<dbReference type="Proteomes" id="UP000006190">
    <property type="component" value="Unassembled WGS sequence"/>
</dbReference>
<evidence type="ECO:0008006" key="4">
    <source>
        <dbReference type="Google" id="ProtNLM"/>
    </source>
</evidence>
<keyword evidence="1" id="KW-1133">Transmembrane helix</keyword>
<feature type="transmembrane region" description="Helical" evidence="1">
    <location>
        <begin position="30"/>
        <end position="50"/>
    </location>
</feature>
<dbReference type="EMBL" id="AGEG01000015">
    <property type="protein sequence ID" value="EHR36355.1"/>
    <property type="molecule type" value="Genomic_DNA"/>
</dbReference>
<dbReference type="PATRIC" id="fig|883113.3.peg.1358"/>
<gene>
    <name evidence="2" type="ORF">HMPREF9708_01361</name>
</gene>
<evidence type="ECO:0000256" key="1">
    <source>
        <dbReference type="SAM" id="Phobius"/>
    </source>
</evidence>
<evidence type="ECO:0000313" key="3">
    <source>
        <dbReference type="Proteomes" id="UP000006190"/>
    </source>
</evidence>
<keyword evidence="1" id="KW-0812">Transmembrane</keyword>
<keyword evidence="3" id="KW-1185">Reference proteome</keyword>
<organism evidence="2 3">
    <name type="scientific">Facklamia languida CCUG 37842</name>
    <dbReference type="NCBI Taxonomy" id="883113"/>
    <lineage>
        <taxon>Bacteria</taxon>
        <taxon>Bacillati</taxon>
        <taxon>Bacillota</taxon>
        <taxon>Bacilli</taxon>
        <taxon>Lactobacillales</taxon>
        <taxon>Aerococcaceae</taxon>
        <taxon>Facklamia</taxon>
    </lineage>
</organism>
<comment type="caution">
    <text evidence="2">The sequence shown here is derived from an EMBL/GenBank/DDBJ whole genome shotgun (WGS) entry which is preliminary data.</text>
</comment>
<dbReference type="AlphaFoldDB" id="H3NKH2"/>
<evidence type="ECO:0000313" key="2">
    <source>
        <dbReference type="EMBL" id="EHR36355.1"/>
    </source>
</evidence>
<sequence>MKDNKIWYLGYVVALASLIALFFVKKNEVMMIILTAVFAVSLSVTNVKILHHKMLAKDQNYRISHNDERNEKIRDKVNASMSAILILLMGAVAIVCIATKAYLPAILLAVGLAAYPAISYFVNRYYEHKY</sequence>
<dbReference type="HOGENOM" id="CLU_1903680_0_0_9"/>
<reference evidence="2 3" key="1">
    <citation type="submission" date="2012-01" db="EMBL/GenBank/DDBJ databases">
        <title>The Genome Sequence of Facklamia languida CCUG 37842.</title>
        <authorList>
            <consortium name="The Broad Institute Genome Sequencing Platform"/>
            <person name="Earl A."/>
            <person name="Ward D."/>
            <person name="Feldgarden M."/>
            <person name="Gevers D."/>
            <person name="Huys G."/>
            <person name="Young S.K."/>
            <person name="Zeng Q."/>
            <person name="Gargeya S."/>
            <person name="Fitzgerald M."/>
            <person name="Haas B."/>
            <person name="Abouelleil A."/>
            <person name="Alvarado L."/>
            <person name="Arachchi H.M."/>
            <person name="Berlin A."/>
            <person name="Chapman S.B."/>
            <person name="Gearin G."/>
            <person name="Goldberg J."/>
            <person name="Griggs A."/>
            <person name="Gujja S."/>
            <person name="Hansen M."/>
            <person name="Heiman D."/>
            <person name="Howarth C."/>
            <person name="Larimer J."/>
            <person name="Lui A."/>
            <person name="MacDonald P.J.P."/>
            <person name="McCowen C."/>
            <person name="Montmayeur A."/>
            <person name="Murphy C."/>
            <person name="Neiman D."/>
            <person name="Pearson M."/>
            <person name="Priest M."/>
            <person name="Roberts A."/>
            <person name="Saif S."/>
            <person name="Shea T."/>
            <person name="Sisk P."/>
            <person name="Stolte C."/>
            <person name="Sykes S."/>
            <person name="Wortman J."/>
            <person name="Nusbaum C."/>
            <person name="Birren B."/>
        </authorList>
    </citation>
    <scope>NUCLEOTIDE SEQUENCE [LARGE SCALE GENOMIC DNA]</scope>
    <source>
        <strain evidence="2 3">CCUG 37842</strain>
    </source>
</reference>
<dbReference type="eggNOG" id="ENOG5032RSP">
    <property type="taxonomic scope" value="Bacteria"/>
</dbReference>
<dbReference type="STRING" id="883113.HMPREF9708_01361"/>
<feature type="transmembrane region" description="Helical" evidence="1">
    <location>
        <begin position="101"/>
        <end position="122"/>
    </location>
</feature>
<name>H3NKH2_9LACT</name>
<feature type="transmembrane region" description="Helical" evidence="1">
    <location>
        <begin position="77"/>
        <end position="95"/>
    </location>
</feature>
<dbReference type="RefSeq" id="WP_006309573.1">
    <property type="nucleotide sequence ID" value="NZ_JH601133.1"/>
</dbReference>
<dbReference type="OrthoDB" id="1701924at2"/>
<keyword evidence="1" id="KW-0472">Membrane</keyword>
<protein>
    <recommendedName>
        <fullName evidence="4">DUF2178 domain-containing protein</fullName>
    </recommendedName>
</protein>
<proteinExistence type="predicted"/>
<accession>H3NKH2</accession>